<evidence type="ECO:0000313" key="2">
    <source>
        <dbReference type="EMBL" id="PWR22301.1"/>
    </source>
</evidence>
<keyword evidence="3" id="KW-1185">Reference proteome</keyword>
<comment type="caution">
    <text evidence="2">The sequence shown here is derived from an EMBL/GenBank/DDBJ whole genome shotgun (WGS) entry which is preliminary data.</text>
</comment>
<dbReference type="Pfam" id="PF10112">
    <property type="entry name" value="Halogen_Hydrol"/>
    <property type="match status" value="1"/>
</dbReference>
<evidence type="ECO:0000313" key="3">
    <source>
        <dbReference type="Proteomes" id="UP000246077"/>
    </source>
</evidence>
<dbReference type="Proteomes" id="UP000246077">
    <property type="component" value="Unassembled WGS sequence"/>
</dbReference>
<dbReference type="GO" id="GO:0016787">
    <property type="term" value="F:hydrolase activity"/>
    <property type="evidence" value="ECO:0007669"/>
    <property type="project" value="UniProtKB-KW"/>
</dbReference>
<keyword evidence="1" id="KW-0812">Transmembrane</keyword>
<dbReference type="InterPro" id="IPR018770">
    <property type="entry name" value="ChloroindolylP_hydrolase"/>
</dbReference>
<accession>A0A317E6Q4</accession>
<proteinExistence type="predicted"/>
<reference evidence="3" key="1">
    <citation type="submission" date="2018-05" db="EMBL/GenBank/DDBJ databases">
        <title>Zavarzinia sp. HR-AS.</title>
        <authorList>
            <person name="Lee Y."/>
            <person name="Jeon C.O."/>
        </authorList>
    </citation>
    <scope>NUCLEOTIDE SEQUENCE [LARGE SCALE GENOMIC DNA]</scope>
    <source>
        <strain evidence="3">DSM 1231</strain>
    </source>
</reference>
<name>A0A317E6Q4_9PROT</name>
<sequence length="216" mass="22943">MSGDRGRRPASAPGGSGNNWLAGGLAGAAAVPALALGLDIPFLVAAGSGVLVCLGLAFALGPRRLFEGADTKSLSDEGLAFARELLAAALPEVRRLETEAARIKDPAGGKAALHLAALAREVTDIVEREPVRLRNARRLLTHFLPSAADLCAGVVLLEGQRSPDRERMRKATEMLARLERAFALSRDALFESDLTELDVDLQMLDLSLKNDLETRA</sequence>
<feature type="transmembrane region" description="Helical" evidence="1">
    <location>
        <begin position="42"/>
        <end position="60"/>
    </location>
</feature>
<feature type="transmembrane region" description="Helical" evidence="1">
    <location>
        <begin position="20"/>
        <end position="36"/>
    </location>
</feature>
<keyword evidence="1" id="KW-0472">Membrane</keyword>
<dbReference type="EMBL" id="QGLF01000002">
    <property type="protein sequence ID" value="PWR22301.1"/>
    <property type="molecule type" value="Genomic_DNA"/>
</dbReference>
<keyword evidence="1" id="KW-1133">Transmembrane helix</keyword>
<keyword evidence="2" id="KW-0378">Hydrolase</keyword>
<dbReference type="RefSeq" id="WP_109920945.1">
    <property type="nucleotide sequence ID" value="NZ_QGLF01000002.1"/>
</dbReference>
<dbReference type="OrthoDB" id="7193362at2"/>
<dbReference type="AlphaFoldDB" id="A0A317E6Q4"/>
<organism evidence="2 3">
    <name type="scientific">Zavarzinia compransoris</name>
    <dbReference type="NCBI Taxonomy" id="1264899"/>
    <lineage>
        <taxon>Bacteria</taxon>
        <taxon>Pseudomonadati</taxon>
        <taxon>Pseudomonadota</taxon>
        <taxon>Alphaproteobacteria</taxon>
        <taxon>Rhodospirillales</taxon>
        <taxon>Zavarziniaceae</taxon>
        <taxon>Zavarzinia</taxon>
    </lineage>
</organism>
<protein>
    <submittedName>
        <fullName evidence="2">5-bromo-4-chloroindolyl phosphate hydrolase</fullName>
    </submittedName>
</protein>
<evidence type="ECO:0000256" key="1">
    <source>
        <dbReference type="SAM" id="Phobius"/>
    </source>
</evidence>
<gene>
    <name evidence="2" type="ORF">DKG75_10115</name>
</gene>